<dbReference type="PROSITE" id="PS51900">
    <property type="entry name" value="CB"/>
    <property type="match status" value="1"/>
</dbReference>
<dbReference type="PANTHER" id="PTHR30629:SF2">
    <property type="entry name" value="PROPHAGE INTEGRASE INTS-RELATED"/>
    <property type="match status" value="1"/>
</dbReference>
<dbReference type="GO" id="GO:0015074">
    <property type="term" value="P:DNA integration"/>
    <property type="evidence" value="ECO:0007669"/>
    <property type="project" value="UniProtKB-KW"/>
</dbReference>
<sequence>MHWGANWGREMDRQRRLALTALSINAEKIPGYYADGDGLYLRVAPGGSKSWAFFFRMHGRSREMGLGSVLDRPLALAREETRRCRQLLLHGIDPIVHRDAQRLQAADAVRKTRTFRECAIEYHATHSTGWRNPKHGKQWIDSLTAHAFPVLGDMDVNDVDKADILAVLEPIWLIRHETASRIRQRIKAIPDWASARDVRTTQDPHLWNQITLSLPRTKDV</sequence>
<gene>
    <name evidence="6" type="ORF">GJV26_03230</name>
</gene>
<evidence type="ECO:0000256" key="3">
    <source>
        <dbReference type="ARBA" id="ARBA00023125"/>
    </source>
</evidence>
<protein>
    <submittedName>
        <fullName evidence="6">DUF4102 domain-containing protein</fullName>
    </submittedName>
</protein>
<dbReference type="InterPro" id="IPR025166">
    <property type="entry name" value="Integrase_DNA_bind_dom"/>
</dbReference>
<keyword evidence="7" id="KW-1185">Reference proteome</keyword>
<dbReference type="Pfam" id="PF13356">
    <property type="entry name" value="Arm-DNA-bind_3"/>
    <property type="match status" value="1"/>
</dbReference>
<dbReference type="InterPro" id="IPR038488">
    <property type="entry name" value="Integrase_DNA-bd_sf"/>
</dbReference>
<dbReference type="EMBL" id="WNWM01000002">
    <property type="protein sequence ID" value="MUI11507.1"/>
    <property type="molecule type" value="Genomic_DNA"/>
</dbReference>
<evidence type="ECO:0000259" key="5">
    <source>
        <dbReference type="PROSITE" id="PS51900"/>
    </source>
</evidence>
<dbReference type="Gene3D" id="3.30.160.390">
    <property type="entry name" value="Integrase, DNA-binding domain"/>
    <property type="match status" value="1"/>
</dbReference>
<dbReference type="SUPFAM" id="SSF56349">
    <property type="entry name" value="DNA breaking-rejoining enzymes"/>
    <property type="match status" value="1"/>
</dbReference>
<dbReference type="Proteomes" id="UP000431684">
    <property type="component" value="Unassembled WGS sequence"/>
</dbReference>
<evidence type="ECO:0000256" key="1">
    <source>
        <dbReference type="ARBA" id="ARBA00008857"/>
    </source>
</evidence>
<evidence type="ECO:0000313" key="7">
    <source>
        <dbReference type="Proteomes" id="UP000431684"/>
    </source>
</evidence>
<evidence type="ECO:0000256" key="2">
    <source>
        <dbReference type="ARBA" id="ARBA00022908"/>
    </source>
</evidence>
<dbReference type="InterPro" id="IPR044068">
    <property type="entry name" value="CB"/>
</dbReference>
<dbReference type="OrthoDB" id="9775880at2"/>
<comment type="similarity">
    <text evidence="1">Belongs to the 'phage' integrase family.</text>
</comment>
<accession>A0A6I3X5M4</accession>
<dbReference type="Pfam" id="PF22022">
    <property type="entry name" value="Phage_int_M"/>
    <property type="match status" value="1"/>
</dbReference>
<dbReference type="AlphaFoldDB" id="A0A6I3X5M4"/>
<reference evidence="6 7" key="1">
    <citation type="submission" date="2019-11" db="EMBL/GenBank/DDBJ databases">
        <title>Draft Genome Sequences of Six Type Strains of the Genus Massilia.</title>
        <authorList>
            <person name="Miess H."/>
            <person name="Frediansyah A."/>
            <person name="Goeker M."/>
            <person name="Gross H."/>
        </authorList>
    </citation>
    <scope>NUCLEOTIDE SEQUENCE [LARGE SCALE GENOMIC DNA]</scope>
    <source>
        <strain evidence="6 7">DSM 17513</strain>
    </source>
</reference>
<organism evidence="6 7">
    <name type="scientific">Pseudoduganella dura</name>
    <dbReference type="NCBI Taxonomy" id="321982"/>
    <lineage>
        <taxon>Bacteria</taxon>
        <taxon>Pseudomonadati</taxon>
        <taxon>Pseudomonadota</taxon>
        <taxon>Betaproteobacteria</taxon>
        <taxon>Burkholderiales</taxon>
        <taxon>Oxalobacteraceae</taxon>
        <taxon>Telluria group</taxon>
        <taxon>Pseudoduganella</taxon>
    </lineage>
</organism>
<dbReference type="InterPro" id="IPR050808">
    <property type="entry name" value="Phage_Integrase"/>
</dbReference>
<dbReference type="PANTHER" id="PTHR30629">
    <property type="entry name" value="PROPHAGE INTEGRASE"/>
    <property type="match status" value="1"/>
</dbReference>
<dbReference type="InterPro" id="IPR053876">
    <property type="entry name" value="Phage_int_M"/>
</dbReference>
<dbReference type="InterPro" id="IPR011010">
    <property type="entry name" value="DNA_brk_join_enz"/>
</dbReference>
<dbReference type="GO" id="GO:0003677">
    <property type="term" value="F:DNA binding"/>
    <property type="evidence" value="ECO:0007669"/>
    <property type="project" value="UniProtKB-UniRule"/>
</dbReference>
<feature type="domain" description="Core-binding (CB)" evidence="5">
    <location>
        <begin position="113"/>
        <end position="194"/>
    </location>
</feature>
<keyword evidence="3 4" id="KW-0238">DNA-binding</keyword>
<proteinExistence type="inferred from homology"/>
<comment type="caution">
    <text evidence="6">The sequence shown here is derived from an EMBL/GenBank/DDBJ whole genome shotgun (WGS) entry which is preliminary data.</text>
</comment>
<keyword evidence="2" id="KW-0229">DNA integration</keyword>
<evidence type="ECO:0000313" key="6">
    <source>
        <dbReference type="EMBL" id="MUI11507.1"/>
    </source>
</evidence>
<dbReference type="Gene3D" id="1.10.150.130">
    <property type="match status" value="1"/>
</dbReference>
<name>A0A6I3X5M4_9BURK</name>
<dbReference type="InterPro" id="IPR010998">
    <property type="entry name" value="Integrase_recombinase_N"/>
</dbReference>
<evidence type="ECO:0000256" key="4">
    <source>
        <dbReference type="PROSITE-ProRule" id="PRU01248"/>
    </source>
</evidence>